<dbReference type="Proteomes" id="UP000198575">
    <property type="component" value="Unassembled WGS sequence"/>
</dbReference>
<dbReference type="RefSeq" id="WP_092406876.1">
    <property type="nucleotide sequence ID" value="NZ_FOVF01000008.1"/>
</dbReference>
<dbReference type="STRING" id="578942.SAMN05216289_108131"/>
<comment type="similarity">
    <text evidence="1">Belongs to the YciI family.</text>
</comment>
<dbReference type="AlphaFoldDB" id="A0A1I4X9I0"/>
<evidence type="ECO:0000256" key="1">
    <source>
        <dbReference type="ARBA" id="ARBA00007689"/>
    </source>
</evidence>
<dbReference type="OrthoDB" id="9814407at2"/>
<dbReference type="SUPFAM" id="SSF54909">
    <property type="entry name" value="Dimeric alpha+beta barrel"/>
    <property type="match status" value="1"/>
</dbReference>
<dbReference type="Gene3D" id="3.30.70.1060">
    <property type="entry name" value="Dimeric alpha+beta barrel"/>
    <property type="match status" value="1"/>
</dbReference>
<proteinExistence type="inferred from homology"/>
<keyword evidence="4" id="KW-1185">Reference proteome</keyword>
<dbReference type="EMBL" id="FOVF01000008">
    <property type="protein sequence ID" value="SFN22577.1"/>
    <property type="molecule type" value="Genomic_DNA"/>
</dbReference>
<evidence type="ECO:0000259" key="2">
    <source>
        <dbReference type="Pfam" id="PF03795"/>
    </source>
</evidence>
<dbReference type="PANTHER" id="PTHR37828:SF1">
    <property type="entry name" value="YCII-RELATED DOMAIN-CONTAINING PROTEIN"/>
    <property type="match status" value="1"/>
</dbReference>
<evidence type="ECO:0000313" key="3">
    <source>
        <dbReference type="EMBL" id="SFN22577.1"/>
    </source>
</evidence>
<protein>
    <submittedName>
        <fullName evidence="3">Uncharacterized conserved protein YciI, contains a putative active-site phosphohistidine</fullName>
    </submittedName>
</protein>
<evidence type="ECO:0000313" key="4">
    <source>
        <dbReference type="Proteomes" id="UP000198575"/>
    </source>
</evidence>
<accession>A0A1I4X9I0</accession>
<organism evidence="3 4">
    <name type="scientific">Dokdonella immobilis</name>
    <dbReference type="NCBI Taxonomy" id="578942"/>
    <lineage>
        <taxon>Bacteria</taxon>
        <taxon>Pseudomonadati</taxon>
        <taxon>Pseudomonadota</taxon>
        <taxon>Gammaproteobacteria</taxon>
        <taxon>Lysobacterales</taxon>
        <taxon>Rhodanobacteraceae</taxon>
        <taxon>Dokdonella</taxon>
    </lineage>
</organism>
<name>A0A1I4X9I0_9GAMM</name>
<gene>
    <name evidence="3" type="ORF">SAMN05216289_108131</name>
</gene>
<dbReference type="InterPro" id="IPR011008">
    <property type="entry name" value="Dimeric_a/b-barrel"/>
</dbReference>
<dbReference type="InterPro" id="IPR005545">
    <property type="entry name" value="YCII"/>
</dbReference>
<dbReference type="PANTHER" id="PTHR37828">
    <property type="entry name" value="GSR2449 PROTEIN"/>
    <property type="match status" value="1"/>
</dbReference>
<dbReference type="Pfam" id="PF03795">
    <property type="entry name" value="YCII"/>
    <property type="match status" value="1"/>
</dbReference>
<reference evidence="3 4" key="1">
    <citation type="submission" date="2016-10" db="EMBL/GenBank/DDBJ databases">
        <authorList>
            <person name="de Groot N.N."/>
        </authorList>
    </citation>
    <scope>NUCLEOTIDE SEQUENCE [LARGE SCALE GENOMIC DNA]</scope>
    <source>
        <strain evidence="3 4">CGMCC 1.7659</strain>
    </source>
</reference>
<sequence>MFLVVLTYTQPLAIVDLHLPAHRAFLERGYEAGVFLLSGRREPREGGIILASASSEAPLRELLATDPFQIHGVARYTLIRFTPTMASALLQPLLDA</sequence>
<feature type="domain" description="YCII-related" evidence="2">
    <location>
        <begin position="1"/>
        <end position="81"/>
    </location>
</feature>